<protein>
    <submittedName>
        <fullName evidence="1">Uncharacterized protein</fullName>
    </submittedName>
</protein>
<dbReference type="AlphaFoldDB" id="A0A1F4XHE0"/>
<dbReference type="Proteomes" id="UP000176185">
    <property type="component" value="Unassembled WGS sequence"/>
</dbReference>
<proteinExistence type="predicted"/>
<gene>
    <name evidence="1" type="ORF">A2943_00325</name>
</gene>
<evidence type="ECO:0000313" key="2">
    <source>
        <dbReference type="Proteomes" id="UP000176185"/>
    </source>
</evidence>
<dbReference type="EMBL" id="MEWX01000008">
    <property type="protein sequence ID" value="OGC81006.1"/>
    <property type="molecule type" value="Genomic_DNA"/>
</dbReference>
<sequence length="137" mass="14937">MVLFFTVTLGISIVGMSALLALKHFEMTTGRVVLGEARPGIGAFFHRGLVWVERDLPTGLSVIAGKAVVLGKKVLHHAVARSILALERGLEWGLGLLRHTTTPTQQGTGEVSAFLREVAEHKKKLLKRSSSRTSREK</sequence>
<dbReference type="STRING" id="1797243.A2943_00325"/>
<evidence type="ECO:0000313" key="1">
    <source>
        <dbReference type="EMBL" id="OGC81006.1"/>
    </source>
</evidence>
<accession>A0A1F4XHE0</accession>
<comment type="caution">
    <text evidence="1">The sequence shown here is derived from an EMBL/GenBank/DDBJ whole genome shotgun (WGS) entry which is preliminary data.</text>
</comment>
<organism evidence="1 2">
    <name type="scientific">Candidatus Adlerbacteria bacterium RIFCSPLOWO2_01_FULL_51_16</name>
    <dbReference type="NCBI Taxonomy" id="1797243"/>
    <lineage>
        <taxon>Bacteria</taxon>
        <taxon>Candidatus Adleribacteriota</taxon>
    </lineage>
</organism>
<reference evidence="1 2" key="1">
    <citation type="journal article" date="2016" name="Nat. Commun.">
        <title>Thousands of microbial genomes shed light on interconnected biogeochemical processes in an aquifer system.</title>
        <authorList>
            <person name="Anantharaman K."/>
            <person name="Brown C.T."/>
            <person name="Hug L.A."/>
            <person name="Sharon I."/>
            <person name="Castelle C.J."/>
            <person name="Probst A.J."/>
            <person name="Thomas B.C."/>
            <person name="Singh A."/>
            <person name="Wilkins M.J."/>
            <person name="Karaoz U."/>
            <person name="Brodie E.L."/>
            <person name="Williams K.H."/>
            <person name="Hubbard S.S."/>
            <person name="Banfield J.F."/>
        </authorList>
    </citation>
    <scope>NUCLEOTIDE SEQUENCE [LARGE SCALE GENOMIC DNA]</scope>
</reference>
<name>A0A1F4XHE0_9BACT</name>